<evidence type="ECO:0000259" key="1">
    <source>
        <dbReference type="Pfam" id="PF09407"/>
    </source>
</evidence>
<reference evidence="2 3" key="1">
    <citation type="submission" date="2018-05" db="EMBL/GenBank/DDBJ databases">
        <title>Marinilabilia rubrum sp. nov., isolated from saltern sediment.</title>
        <authorList>
            <person name="Zhang R."/>
        </authorList>
    </citation>
    <scope>NUCLEOTIDE SEQUENCE [LARGE SCALE GENOMIC DNA]</scope>
    <source>
        <strain evidence="2 3">WTE16</strain>
    </source>
</reference>
<keyword evidence="3" id="KW-1185">Reference proteome</keyword>
<dbReference type="AlphaFoldDB" id="A0A2U2BCY4"/>
<proteinExistence type="predicted"/>
<comment type="caution">
    <text evidence="2">The sequence shown here is derived from an EMBL/GenBank/DDBJ whole genome shotgun (WGS) entry which is preliminary data.</text>
</comment>
<dbReference type="InterPro" id="IPR018547">
    <property type="entry name" value="AbiEi_C"/>
</dbReference>
<evidence type="ECO:0000313" key="3">
    <source>
        <dbReference type="Proteomes" id="UP000244956"/>
    </source>
</evidence>
<name>A0A2U2BCY4_9BACT</name>
<accession>A0A2U2BCY4</accession>
<sequence length="263" mass="30287">MATAGYIKKLLSVEEYSFSVDELRRETGKTDTSIKRELDRLSEKGDVVNLRKGFYLIITPRYSSAQKLPIQLYCEKLFKYLDRKYYVGLFSAARFHGAGHQQIQRDYLLTEKPKLNDISKKTIDIRFFTTSRWPDNNIQIKKSDAGTFKISSPALTIADLIHHQTKLGGINRMLATIEELTEELTESDLSKLLSVYPNKSTLQRFGFLLEVLGIEEELQEMIYAELKSENFFPVLLSPKLEEKPGAVHNKWKIDVNVKLESDL</sequence>
<dbReference type="EMBL" id="QEWP01000001">
    <property type="protein sequence ID" value="PWE00921.1"/>
    <property type="molecule type" value="Genomic_DNA"/>
</dbReference>
<dbReference type="Proteomes" id="UP000244956">
    <property type="component" value="Unassembled WGS sequence"/>
</dbReference>
<gene>
    <name evidence="2" type="ORF">DDZ16_00045</name>
</gene>
<dbReference type="OrthoDB" id="42441at2"/>
<feature type="domain" description="AbiEi antitoxin C-terminal" evidence="1">
    <location>
        <begin position="79"/>
        <end position="210"/>
    </location>
</feature>
<dbReference type="RefSeq" id="WP_109262376.1">
    <property type="nucleotide sequence ID" value="NZ_QEWP01000001.1"/>
</dbReference>
<dbReference type="Pfam" id="PF09407">
    <property type="entry name" value="AbiEi_1"/>
    <property type="match status" value="1"/>
</dbReference>
<evidence type="ECO:0000313" key="2">
    <source>
        <dbReference type="EMBL" id="PWE00921.1"/>
    </source>
</evidence>
<organism evidence="2 3">
    <name type="scientific">Marinilabilia rubra</name>
    <dbReference type="NCBI Taxonomy" id="2162893"/>
    <lineage>
        <taxon>Bacteria</taxon>
        <taxon>Pseudomonadati</taxon>
        <taxon>Bacteroidota</taxon>
        <taxon>Bacteroidia</taxon>
        <taxon>Marinilabiliales</taxon>
        <taxon>Marinilabiliaceae</taxon>
        <taxon>Marinilabilia</taxon>
    </lineage>
</organism>
<protein>
    <recommendedName>
        <fullName evidence="1">AbiEi antitoxin C-terminal domain-containing protein</fullName>
    </recommendedName>
</protein>